<feature type="region of interest" description="Disordered" evidence="1">
    <location>
        <begin position="1"/>
        <end position="68"/>
    </location>
</feature>
<dbReference type="Proteomes" id="UP001518990">
    <property type="component" value="Unassembled WGS sequence"/>
</dbReference>
<name>A0ABS3K8V4_9PROT</name>
<keyword evidence="4" id="KW-1185">Reference proteome</keyword>
<keyword evidence="2" id="KW-1133">Transmembrane helix</keyword>
<reference evidence="3 4" key="1">
    <citation type="submission" date="2020-09" db="EMBL/GenBank/DDBJ databases">
        <title>Roseomonas.</title>
        <authorList>
            <person name="Zhu W."/>
        </authorList>
    </citation>
    <scope>NUCLEOTIDE SEQUENCE [LARGE SCALE GENOMIC DNA]</scope>
    <source>
        <strain evidence="3 4">1311</strain>
    </source>
</reference>
<proteinExistence type="predicted"/>
<evidence type="ECO:0000256" key="2">
    <source>
        <dbReference type="SAM" id="Phobius"/>
    </source>
</evidence>
<organism evidence="3 4">
    <name type="scientific">Roseomonas marmotae</name>
    <dbReference type="NCBI Taxonomy" id="2768161"/>
    <lineage>
        <taxon>Bacteria</taxon>
        <taxon>Pseudomonadati</taxon>
        <taxon>Pseudomonadota</taxon>
        <taxon>Alphaproteobacteria</taxon>
        <taxon>Acetobacterales</taxon>
        <taxon>Roseomonadaceae</taxon>
        <taxon>Roseomonas</taxon>
    </lineage>
</organism>
<dbReference type="RefSeq" id="WP_207445478.1">
    <property type="nucleotide sequence ID" value="NZ_CP061091.1"/>
</dbReference>
<feature type="transmembrane region" description="Helical" evidence="2">
    <location>
        <begin position="77"/>
        <end position="96"/>
    </location>
</feature>
<sequence length="97" mass="10115">MSDTRVPASGTPAAGTPNPDPASEAPRSAPQEGIGPNATTREGAVQPRTTDRHAPMPERPISATDARQGKTLGHVRWVLIISLALAVVAMILVAVWT</sequence>
<gene>
    <name evidence="3" type="ORF">IAI60_04675</name>
</gene>
<evidence type="ECO:0000313" key="4">
    <source>
        <dbReference type="Proteomes" id="UP001518990"/>
    </source>
</evidence>
<evidence type="ECO:0000256" key="1">
    <source>
        <dbReference type="SAM" id="MobiDB-lite"/>
    </source>
</evidence>
<evidence type="ECO:0000313" key="3">
    <source>
        <dbReference type="EMBL" id="MBO1073894.1"/>
    </source>
</evidence>
<protein>
    <submittedName>
        <fullName evidence="3">Uncharacterized protein</fullName>
    </submittedName>
</protein>
<keyword evidence="2" id="KW-0812">Transmembrane</keyword>
<comment type="caution">
    <text evidence="3">The sequence shown here is derived from an EMBL/GenBank/DDBJ whole genome shotgun (WGS) entry which is preliminary data.</text>
</comment>
<accession>A0ABS3K8V4</accession>
<dbReference type="EMBL" id="JACTNF010000003">
    <property type="protein sequence ID" value="MBO1073894.1"/>
    <property type="molecule type" value="Genomic_DNA"/>
</dbReference>
<keyword evidence="2" id="KW-0472">Membrane</keyword>